<evidence type="ECO:0000256" key="6">
    <source>
        <dbReference type="ARBA" id="ARBA00023170"/>
    </source>
</evidence>
<evidence type="ECO:0000256" key="2">
    <source>
        <dbReference type="ARBA" id="ARBA00022475"/>
    </source>
</evidence>
<organism evidence="10">
    <name type="scientific">Musca domestica</name>
    <name type="common">House fly</name>
    <dbReference type="NCBI Taxonomy" id="7370"/>
    <lineage>
        <taxon>Eukaryota</taxon>
        <taxon>Metazoa</taxon>
        <taxon>Ecdysozoa</taxon>
        <taxon>Arthropoda</taxon>
        <taxon>Hexapoda</taxon>
        <taxon>Insecta</taxon>
        <taxon>Pterygota</taxon>
        <taxon>Neoptera</taxon>
        <taxon>Endopterygota</taxon>
        <taxon>Diptera</taxon>
        <taxon>Brachycera</taxon>
        <taxon>Muscomorpha</taxon>
        <taxon>Muscoidea</taxon>
        <taxon>Muscidae</taxon>
        <taxon>Musca</taxon>
    </lineage>
</organism>
<feature type="transmembrane region" description="Helical" evidence="8">
    <location>
        <begin position="335"/>
        <end position="356"/>
    </location>
</feature>
<evidence type="ECO:0000256" key="3">
    <source>
        <dbReference type="ARBA" id="ARBA00022692"/>
    </source>
</evidence>
<sequence length="638" mass="74655">MILPLFIFFFGFGLKTSKSLQGIMDLQQKEEFTMEQINKWLEKPINDIPYLDVMLREKNYTKDVDNSYIEWFLKQTRISFTLNIYSIGDKRKFPGLKMGEASENAIKHYVIVTSFKDFEQTSLYFAKHAGIYFFVILDEFRLRELREICHMLWTKHQIFKSFLLTNRGVLIFDPFVWNNRTGKYGKIIQYTGEKSLERTIFYNMRGYPLRVQQFRSVYSKPMLNPITKKLQHVYGVDGRVSDVLQESLNFTRVLLDPDPHYFGERSPNGTYNGAIGSIIDNKLDLCLTGFFVKDYMVPEMEFSVAVYDDKLCIYTPKAKQIPESILPILSVGYDLWLVFIFSAFVCGFIWVLLRYLNLRLKLWSRLQTEPTINGKLDKPYKWQVVRIFIDTWVVWVRVNINHYPPFNSEKIFIASLCLVSVIFGAIFESSLATVYIHPLYYKDVQTMEDLDKTGLFVIYKYTSMGDDLFFSETSPLFASLNKKLKHVKDLNADILKDVVEIGGMAGVTRLTTLLLEYLSYIRAKRVWIVPECPKYYTISYVWHKNAPWEETVNQLLLRMQSAGLFDKFIDDMQTDVDIKLSTDQTLAQQKEEFKVLTVEDLQLSFYVILLGSLMAFVSLLFERRKKRKLTGVEQTLSG</sequence>
<dbReference type="STRING" id="7370.A0A1I8M4D2"/>
<keyword evidence="5 8" id="KW-0472">Membrane</keyword>
<evidence type="ECO:0000313" key="10">
    <source>
        <dbReference type="EnsemblMetazoa" id="MDOA001109-PA"/>
    </source>
</evidence>
<protein>
    <recommendedName>
        <fullName evidence="11">Ionotropic glutamate receptor L-glutamate and glycine-binding domain-containing protein</fullName>
    </recommendedName>
</protein>
<name>A0A1I8M4D2_MUSDO</name>
<keyword evidence="2" id="KW-1003">Cell membrane</keyword>
<dbReference type="RefSeq" id="XP_005179337.2">
    <property type="nucleotide sequence ID" value="XM_005179280.3"/>
</dbReference>
<dbReference type="GO" id="GO:0005886">
    <property type="term" value="C:plasma membrane"/>
    <property type="evidence" value="ECO:0007669"/>
    <property type="project" value="UniProtKB-SubCell"/>
</dbReference>
<evidence type="ECO:0000256" key="5">
    <source>
        <dbReference type="ARBA" id="ARBA00023136"/>
    </source>
</evidence>
<feature type="chain" id="PRO_5044559826" description="Ionotropic glutamate receptor L-glutamate and glycine-binding domain-containing protein" evidence="9">
    <location>
        <begin position="20"/>
        <end position="638"/>
    </location>
</feature>
<dbReference type="KEGG" id="mde:101887440"/>
<dbReference type="PANTHER" id="PTHR42643:SF38">
    <property type="entry name" value="IONOTROPIC RECEPTOR 100A"/>
    <property type="match status" value="1"/>
</dbReference>
<dbReference type="OrthoDB" id="8195814at2759"/>
<gene>
    <name evidence="10" type="primary">101887440</name>
</gene>
<evidence type="ECO:0000256" key="7">
    <source>
        <dbReference type="ARBA" id="ARBA00023180"/>
    </source>
</evidence>
<keyword evidence="3 8" id="KW-0812">Transmembrane</keyword>
<dbReference type="VEuPathDB" id="VectorBase:MDOMA2_005486"/>
<proteinExistence type="predicted"/>
<dbReference type="VEuPathDB" id="VectorBase:MDOA001109"/>
<dbReference type="InterPro" id="IPR052192">
    <property type="entry name" value="Insect_Ionotropic_Sensory_Rcpt"/>
</dbReference>
<reference evidence="10" key="1">
    <citation type="submission" date="2020-05" db="UniProtKB">
        <authorList>
            <consortium name="EnsemblMetazoa"/>
        </authorList>
    </citation>
    <scope>IDENTIFICATION</scope>
    <source>
        <strain evidence="10">Aabys</strain>
    </source>
</reference>
<dbReference type="SUPFAM" id="SSF53850">
    <property type="entry name" value="Periplasmic binding protein-like II"/>
    <property type="match status" value="1"/>
</dbReference>
<evidence type="ECO:0000256" key="8">
    <source>
        <dbReference type="SAM" id="Phobius"/>
    </source>
</evidence>
<dbReference type="eggNOG" id="ENOG502S09N">
    <property type="taxonomic scope" value="Eukaryota"/>
</dbReference>
<accession>A0A1I8M4D2</accession>
<evidence type="ECO:0000256" key="1">
    <source>
        <dbReference type="ARBA" id="ARBA00004651"/>
    </source>
</evidence>
<keyword evidence="4 8" id="KW-1133">Transmembrane helix</keyword>
<evidence type="ECO:0000256" key="9">
    <source>
        <dbReference type="SAM" id="SignalP"/>
    </source>
</evidence>
<keyword evidence="7" id="KW-0325">Glycoprotein</keyword>
<comment type="subcellular location">
    <subcellularLocation>
        <location evidence="1">Cell membrane</location>
        <topology evidence="1">Multi-pass membrane protein</topology>
    </subcellularLocation>
</comment>
<feature type="transmembrane region" description="Helical" evidence="8">
    <location>
        <begin position="603"/>
        <end position="621"/>
    </location>
</feature>
<evidence type="ECO:0008006" key="11">
    <source>
        <dbReference type="Google" id="ProtNLM"/>
    </source>
</evidence>
<dbReference type="PANTHER" id="PTHR42643">
    <property type="entry name" value="IONOTROPIC RECEPTOR 20A-RELATED"/>
    <property type="match status" value="1"/>
</dbReference>
<dbReference type="EnsemblMetazoa" id="MDOA001109-RA">
    <property type="protein sequence ID" value="MDOA001109-PA"/>
    <property type="gene ID" value="MDOA001109"/>
</dbReference>
<keyword evidence="9" id="KW-0732">Signal</keyword>
<dbReference type="Gene3D" id="3.40.190.10">
    <property type="entry name" value="Periplasmic binding protein-like II"/>
    <property type="match status" value="1"/>
</dbReference>
<feature type="transmembrane region" description="Helical" evidence="8">
    <location>
        <begin position="411"/>
        <end position="436"/>
    </location>
</feature>
<feature type="signal peptide" evidence="9">
    <location>
        <begin position="1"/>
        <end position="19"/>
    </location>
</feature>
<dbReference type="AlphaFoldDB" id="A0A1I8M4D2"/>
<keyword evidence="6" id="KW-0675">Receptor</keyword>
<evidence type="ECO:0000256" key="4">
    <source>
        <dbReference type="ARBA" id="ARBA00022989"/>
    </source>
</evidence>